<organism evidence="1 2">
    <name type="scientific">Fusibacter tunisiensis</name>
    <dbReference type="NCBI Taxonomy" id="1008308"/>
    <lineage>
        <taxon>Bacteria</taxon>
        <taxon>Bacillati</taxon>
        <taxon>Bacillota</taxon>
        <taxon>Clostridia</taxon>
        <taxon>Eubacteriales</taxon>
        <taxon>Eubacteriales Family XII. Incertae Sedis</taxon>
        <taxon>Fusibacter</taxon>
    </lineage>
</organism>
<evidence type="ECO:0000313" key="2">
    <source>
        <dbReference type="Proteomes" id="UP000767854"/>
    </source>
</evidence>
<dbReference type="Proteomes" id="UP000767854">
    <property type="component" value="Unassembled WGS sequence"/>
</dbReference>
<accession>A0ABS2MSD3</accession>
<reference evidence="1 2" key="1">
    <citation type="submission" date="2021-01" db="EMBL/GenBank/DDBJ databases">
        <title>Genomic Encyclopedia of Type Strains, Phase IV (KMG-IV): sequencing the most valuable type-strain genomes for metagenomic binning, comparative biology and taxonomic classification.</title>
        <authorList>
            <person name="Goeker M."/>
        </authorList>
    </citation>
    <scope>NUCLEOTIDE SEQUENCE [LARGE SCALE GENOMIC DNA]</scope>
    <source>
        <strain evidence="1 2">DSM 24436</strain>
    </source>
</reference>
<sequence length="79" mass="8919">MKTSKITQDYEHFDQNEDFSSMASQVIDKANANGLYVDQDPSRVKHMIHNDLRDVLPARVLELVGKIVSVIEDASDEEA</sequence>
<name>A0ABS2MSD3_9FIRM</name>
<dbReference type="RefSeq" id="WP_204664639.1">
    <property type="nucleotide sequence ID" value="NZ_JAFBDT010000016.1"/>
</dbReference>
<dbReference type="EMBL" id="JAFBDT010000016">
    <property type="protein sequence ID" value="MBM7562328.1"/>
    <property type="molecule type" value="Genomic_DNA"/>
</dbReference>
<keyword evidence="2" id="KW-1185">Reference proteome</keyword>
<comment type="caution">
    <text evidence="1">The sequence shown here is derived from an EMBL/GenBank/DDBJ whole genome shotgun (WGS) entry which is preliminary data.</text>
</comment>
<gene>
    <name evidence="1" type="ORF">JOC49_001872</name>
</gene>
<evidence type="ECO:0000313" key="1">
    <source>
        <dbReference type="EMBL" id="MBM7562328.1"/>
    </source>
</evidence>
<protein>
    <submittedName>
        <fullName evidence="1">Type III secretion system FlhB-like substrate exporter</fullName>
    </submittedName>
</protein>
<proteinExistence type="predicted"/>